<evidence type="ECO:0000256" key="1">
    <source>
        <dbReference type="SAM" id="Coils"/>
    </source>
</evidence>
<feature type="region of interest" description="Disordered" evidence="2">
    <location>
        <begin position="19"/>
        <end position="53"/>
    </location>
</feature>
<name>A0A438E5F6_VITVI</name>
<keyword evidence="1" id="KW-0175">Coiled coil</keyword>
<feature type="coiled-coil region" evidence="1">
    <location>
        <begin position="67"/>
        <end position="101"/>
    </location>
</feature>
<sequence>MSRFRALCSHRFHALPKTPLHSTPILQRPISTSPQFEDQIPENKTQKGKKPLVDLFKEAVGLREKPESESEGEDRELKKRLRELEREVRRLKANAVTESEIPKKKKELKKDGVLKEQTKPKTSSLYSLFSNGKNKDGKRGESSSLEKKEDEEEEPVVFKDLSEDMLLFVSHLHREGYFKDANFLPRSGLIYGAFDDGYSRAYIKFAAERFGKDNQEIANLLVDNGVLWKGGLMEVLSLERCIRWLSGSDLKKVALFGCPSLSRKSVFAAKRLRTFFRIQEELVCSKCVLKQSCKFVNQSVWKGDTKSLNLSVVMRLLTLYAMESMPPQLVLPDEVKASVGRLLKELSACRHTETCLIAEIWVMGLLSTGFLHLTLMLGA</sequence>
<dbReference type="EMBL" id="QGNW01001391">
    <property type="protein sequence ID" value="RVW42909.1"/>
    <property type="molecule type" value="Genomic_DNA"/>
</dbReference>
<evidence type="ECO:0000313" key="3">
    <source>
        <dbReference type="EMBL" id="RVW42909.1"/>
    </source>
</evidence>
<protein>
    <submittedName>
        <fullName evidence="3">Uncharacterized protein</fullName>
    </submittedName>
</protein>
<evidence type="ECO:0000313" key="4">
    <source>
        <dbReference type="Proteomes" id="UP000288805"/>
    </source>
</evidence>
<accession>A0A438E5F6</accession>
<dbReference type="AlphaFoldDB" id="A0A438E5F6"/>
<reference evidence="3 4" key="1">
    <citation type="journal article" date="2018" name="PLoS Genet.">
        <title>Population sequencing reveals clonal diversity and ancestral inbreeding in the grapevine cultivar Chardonnay.</title>
        <authorList>
            <person name="Roach M.J."/>
            <person name="Johnson D.L."/>
            <person name="Bohlmann J."/>
            <person name="van Vuuren H.J."/>
            <person name="Jones S.J."/>
            <person name="Pretorius I.S."/>
            <person name="Schmidt S.A."/>
            <person name="Borneman A.R."/>
        </authorList>
    </citation>
    <scope>NUCLEOTIDE SEQUENCE [LARGE SCALE GENOMIC DNA]</scope>
    <source>
        <strain evidence="4">cv. Chardonnay</strain>
        <tissue evidence="3">Leaf</tissue>
    </source>
</reference>
<comment type="caution">
    <text evidence="3">The sequence shown here is derived from an EMBL/GenBank/DDBJ whole genome shotgun (WGS) entry which is preliminary data.</text>
</comment>
<feature type="compositionally biased region" description="Polar residues" evidence="2">
    <location>
        <begin position="20"/>
        <end position="36"/>
    </location>
</feature>
<dbReference type="Proteomes" id="UP000288805">
    <property type="component" value="Unassembled WGS sequence"/>
</dbReference>
<feature type="compositionally biased region" description="Basic and acidic residues" evidence="2">
    <location>
        <begin position="133"/>
        <end position="148"/>
    </location>
</feature>
<evidence type="ECO:0000256" key="2">
    <source>
        <dbReference type="SAM" id="MobiDB-lite"/>
    </source>
</evidence>
<organism evidence="3 4">
    <name type="scientific">Vitis vinifera</name>
    <name type="common">Grape</name>
    <dbReference type="NCBI Taxonomy" id="29760"/>
    <lineage>
        <taxon>Eukaryota</taxon>
        <taxon>Viridiplantae</taxon>
        <taxon>Streptophyta</taxon>
        <taxon>Embryophyta</taxon>
        <taxon>Tracheophyta</taxon>
        <taxon>Spermatophyta</taxon>
        <taxon>Magnoliopsida</taxon>
        <taxon>eudicotyledons</taxon>
        <taxon>Gunneridae</taxon>
        <taxon>Pentapetalae</taxon>
        <taxon>rosids</taxon>
        <taxon>Vitales</taxon>
        <taxon>Vitaceae</taxon>
        <taxon>Viteae</taxon>
        <taxon>Vitis</taxon>
    </lineage>
</organism>
<gene>
    <name evidence="3" type="ORF">CK203_082999</name>
</gene>
<feature type="region of interest" description="Disordered" evidence="2">
    <location>
        <begin position="124"/>
        <end position="151"/>
    </location>
</feature>
<proteinExistence type="predicted"/>